<reference evidence="1" key="1">
    <citation type="submission" date="2019-03" db="EMBL/GenBank/DDBJ databases">
        <authorList>
            <person name="Mank J."/>
            <person name="Almeida P."/>
        </authorList>
    </citation>
    <scope>NUCLEOTIDE SEQUENCE</scope>
    <source>
        <strain evidence="1">78183</strain>
    </source>
</reference>
<gene>
    <name evidence="1" type="ORF">SVIM_LOCUS66037</name>
</gene>
<protein>
    <submittedName>
        <fullName evidence="1">Uncharacterized protein</fullName>
    </submittedName>
</protein>
<evidence type="ECO:0000313" key="1">
    <source>
        <dbReference type="EMBL" id="VFU26110.1"/>
    </source>
</evidence>
<name>A0A6N2KDC5_SALVM</name>
<organism evidence="1">
    <name type="scientific">Salix viminalis</name>
    <name type="common">Common osier</name>
    <name type="synonym">Basket willow</name>
    <dbReference type="NCBI Taxonomy" id="40686"/>
    <lineage>
        <taxon>Eukaryota</taxon>
        <taxon>Viridiplantae</taxon>
        <taxon>Streptophyta</taxon>
        <taxon>Embryophyta</taxon>
        <taxon>Tracheophyta</taxon>
        <taxon>Spermatophyta</taxon>
        <taxon>Magnoliopsida</taxon>
        <taxon>eudicotyledons</taxon>
        <taxon>Gunneridae</taxon>
        <taxon>Pentapetalae</taxon>
        <taxon>rosids</taxon>
        <taxon>fabids</taxon>
        <taxon>Malpighiales</taxon>
        <taxon>Salicaceae</taxon>
        <taxon>Saliceae</taxon>
        <taxon>Salix</taxon>
    </lineage>
</organism>
<sequence>MVGFAREQLSSNNQSLSLWFATLWSMMLLREWLDLLVSNYLQIISHYLCGLQHCKSVCFSWLLPPHLPSSSSSSSMFFFLFFALRTKGIPFQQMKPQKLFMPPLFCHQVSATNLTRLSTELRR</sequence>
<proteinExistence type="predicted"/>
<accession>A0A6N2KDC5</accession>
<dbReference type="AlphaFoldDB" id="A0A6N2KDC5"/>
<dbReference type="EMBL" id="CAADRP010000269">
    <property type="protein sequence ID" value="VFU26110.1"/>
    <property type="molecule type" value="Genomic_DNA"/>
</dbReference>